<organism evidence="2 3">
    <name type="scientific">Candidula unifasciata</name>
    <dbReference type="NCBI Taxonomy" id="100452"/>
    <lineage>
        <taxon>Eukaryota</taxon>
        <taxon>Metazoa</taxon>
        <taxon>Spiralia</taxon>
        <taxon>Lophotrochozoa</taxon>
        <taxon>Mollusca</taxon>
        <taxon>Gastropoda</taxon>
        <taxon>Heterobranchia</taxon>
        <taxon>Euthyneura</taxon>
        <taxon>Panpulmonata</taxon>
        <taxon>Eupulmonata</taxon>
        <taxon>Stylommatophora</taxon>
        <taxon>Helicina</taxon>
        <taxon>Helicoidea</taxon>
        <taxon>Geomitridae</taxon>
        <taxon>Candidula</taxon>
    </lineage>
</organism>
<feature type="transmembrane region" description="Helical" evidence="1">
    <location>
        <begin position="91"/>
        <end position="116"/>
    </location>
</feature>
<dbReference type="Proteomes" id="UP000678393">
    <property type="component" value="Unassembled WGS sequence"/>
</dbReference>
<protein>
    <submittedName>
        <fullName evidence="2">Uncharacterized protein</fullName>
    </submittedName>
</protein>
<evidence type="ECO:0000313" key="2">
    <source>
        <dbReference type="EMBL" id="CAG5120651.1"/>
    </source>
</evidence>
<keyword evidence="1" id="KW-0472">Membrane</keyword>
<comment type="caution">
    <text evidence="2">The sequence shown here is derived from an EMBL/GenBank/DDBJ whole genome shotgun (WGS) entry which is preliminary data.</text>
</comment>
<gene>
    <name evidence="2" type="ORF">CUNI_LOCUS6209</name>
</gene>
<feature type="non-terminal residue" evidence="2">
    <location>
        <position position="1"/>
    </location>
</feature>
<name>A0A8S3YZC7_9EUPU</name>
<keyword evidence="1" id="KW-1133">Transmembrane helix</keyword>
<reference evidence="2" key="1">
    <citation type="submission" date="2021-04" db="EMBL/GenBank/DDBJ databases">
        <authorList>
            <consortium name="Molecular Ecology Group"/>
        </authorList>
    </citation>
    <scope>NUCLEOTIDE SEQUENCE</scope>
</reference>
<keyword evidence="1" id="KW-0812">Transmembrane</keyword>
<proteinExistence type="predicted"/>
<dbReference type="EMBL" id="CAJHNH020000945">
    <property type="protein sequence ID" value="CAG5120651.1"/>
    <property type="molecule type" value="Genomic_DNA"/>
</dbReference>
<keyword evidence="3" id="KW-1185">Reference proteome</keyword>
<feature type="non-terminal residue" evidence="2">
    <location>
        <position position="120"/>
    </location>
</feature>
<dbReference type="AlphaFoldDB" id="A0A8S3YZC7"/>
<sequence>ENLATETLQQQFAIVKNETTTSHVVEFGDLNRYASSDASGLAKYKEWGSLCYLLQEDAVPSEDVKLHILEKKIESAVGIEKKKYEADLQSLLQVMVNSMVGIESMFIAVPVLFYIIEKII</sequence>
<accession>A0A8S3YZC7</accession>
<evidence type="ECO:0000256" key="1">
    <source>
        <dbReference type="SAM" id="Phobius"/>
    </source>
</evidence>
<evidence type="ECO:0000313" key="3">
    <source>
        <dbReference type="Proteomes" id="UP000678393"/>
    </source>
</evidence>